<protein>
    <recommendedName>
        <fullName evidence="5 6">Diaminopimelate decarboxylase</fullName>
        <shortName evidence="5">DAP decarboxylase</shortName>
        <shortName evidence="5">DAPDC</shortName>
        <ecNumber evidence="5 6">4.1.1.20</ecNumber>
    </recommendedName>
</protein>
<organism evidence="10 11">
    <name type="scientific">Treponema rectale</name>
    <dbReference type="NCBI Taxonomy" id="744512"/>
    <lineage>
        <taxon>Bacteria</taxon>
        <taxon>Pseudomonadati</taxon>
        <taxon>Spirochaetota</taxon>
        <taxon>Spirochaetia</taxon>
        <taxon>Spirochaetales</taxon>
        <taxon>Treponemataceae</taxon>
        <taxon>Treponema</taxon>
    </lineage>
</organism>
<dbReference type="PANTHER" id="PTHR43727:SF2">
    <property type="entry name" value="GROUP IV DECARBOXYLASE"/>
    <property type="match status" value="1"/>
</dbReference>
<evidence type="ECO:0000256" key="4">
    <source>
        <dbReference type="ARBA" id="ARBA00023239"/>
    </source>
</evidence>
<feature type="binding site" evidence="5">
    <location>
        <position position="389"/>
    </location>
    <ligand>
        <name>substrate</name>
    </ligand>
</feature>
<feature type="binding site" evidence="5">
    <location>
        <position position="361"/>
    </location>
    <ligand>
        <name>substrate</name>
    </ligand>
</feature>
<comment type="pathway">
    <text evidence="5 8">Amino-acid biosynthesis; L-lysine biosynthesis via DAP pathway; L-lysine from DL-2,6-diaminopimelate: step 1/1.</text>
</comment>
<dbReference type="PRINTS" id="PR01181">
    <property type="entry name" value="DAPDCRBXLASE"/>
</dbReference>
<dbReference type="Proteomes" id="UP000593591">
    <property type="component" value="Chromosome"/>
</dbReference>
<dbReference type="InterPro" id="IPR002986">
    <property type="entry name" value="DAP_deCOOHase_LysA"/>
</dbReference>
<evidence type="ECO:0000259" key="9">
    <source>
        <dbReference type="Pfam" id="PF02784"/>
    </source>
</evidence>
<dbReference type="InterPro" id="IPR009006">
    <property type="entry name" value="Ala_racemase/Decarboxylase_C"/>
</dbReference>
<comment type="subunit">
    <text evidence="5">Homodimer.</text>
</comment>
<evidence type="ECO:0000256" key="7">
    <source>
        <dbReference type="PIRSR" id="PIRSR600183-50"/>
    </source>
</evidence>
<keyword evidence="4 5" id="KW-0456">Lyase</keyword>
<dbReference type="Pfam" id="PF02784">
    <property type="entry name" value="Orn_Arg_deC_N"/>
    <property type="match status" value="1"/>
</dbReference>
<feature type="active site" description="Proton donor" evidence="7">
    <location>
        <position position="360"/>
    </location>
</feature>
<dbReference type="GO" id="GO:0009089">
    <property type="term" value="P:lysine biosynthetic process via diaminopimelate"/>
    <property type="evidence" value="ECO:0007669"/>
    <property type="project" value="UniProtKB-UniRule"/>
</dbReference>
<comment type="catalytic activity">
    <reaction evidence="5 8">
        <text>meso-2,6-diaminopimelate + H(+) = L-lysine + CO2</text>
        <dbReference type="Rhea" id="RHEA:15101"/>
        <dbReference type="ChEBI" id="CHEBI:15378"/>
        <dbReference type="ChEBI" id="CHEBI:16526"/>
        <dbReference type="ChEBI" id="CHEBI:32551"/>
        <dbReference type="ChEBI" id="CHEBI:57791"/>
        <dbReference type="EC" id="4.1.1.20"/>
    </reaction>
</comment>
<evidence type="ECO:0000313" key="11">
    <source>
        <dbReference type="Proteomes" id="UP000593591"/>
    </source>
</evidence>
<dbReference type="InterPro" id="IPR000183">
    <property type="entry name" value="Orn/DAP/Arg_de-COase"/>
</dbReference>
<dbReference type="EC" id="4.1.1.20" evidence="5 6"/>
<name>A0A7M1XNS3_9SPIR</name>
<gene>
    <name evidence="5 10" type="primary">lysA</name>
    <name evidence="10" type="ORF">DYE49_01780</name>
</gene>
<feature type="binding site" evidence="5">
    <location>
        <position position="247"/>
    </location>
    <ligand>
        <name>pyridoxal 5'-phosphate</name>
        <dbReference type="ChEBI" id="CHEBI:597326"/>
    </ligand>
</feature>
<dbReference type="EMBL" id="CP031517">
    <property type="protein sequence ID" value="QOS41197.1"/>
    <property type="molecule type" value="Genomic_DNA"/>
</dbReference>
<feature type="binding site" evidence="5">
    <location>
        <begin position="289"/>
        <end position="292"/>
    </location>
    <ligand>
        <name>pyridoxal 5'-phosphate</name>
        <dbReference type="ChEBI" id="CHEBI:597326"/>
    </ligand>
</feature>
<reference evidence="10 11" key="1">
    <citation type="submission" date="2018-08" db="EMBL/GenBank/DDBJ databases">
        <title>The first complete genome of Treponema rectale (CHPAT), a commensal spirochete of the bovine rectum.</title>
        <authorList>
            <person name="Staton G.J."/>
            <person name="Clegg S.R."/>
            <person name="Carter S.D."/>
            <person name="Radford A.D."/>
            <person name="Darby A."/>
            <person name="Hall N."/>
            <person name="Birtles R.J."/>
            <person name="Evans N.J."/>
        </authorList>
    </citation>
    <scope>NUCLEOTIDE SEQUENCE [LARGE SCALE GENOMIC DNA]</scope>
    <source>
        <strain evidence="10 11">CHPA</strain>
    </source>
</reference>
<dbReference type="KEGG" id="trc:DYE49_01780"/>
<feature type="binding site" evidence="5">
    <location>
        <position position="292"/>
    </location>
    <ligand>
        <name>substrate</name>
    </ligand>
</feature>
<dbReference type="PRINTS" id="PR01179">
    <property type="entry name" value="ODADCRBXLASE"/>
</dbReference>
<dbReference type="SUPFAM" id="SSF50621">
    <property type="entry name" value="Alanine racemase C-terminal domain-like"/>
    <property type="match status" value="1"/>
</dbReference>
<dbReference type="AlphaFoldDB" id="A0A7M1XNS3"/>
<dbReference type="GO" id="GO:0008836">
    <property type="term" value="F:diaminopimelate decarboxylase activity"/>
    <property type="evidence" value="ECO:0007669"/>
    <property type="project" value="UniProtKB-UniRule"/>
</dbReference>
<comment type="cofactor">
    <cofactor evidence="1 5 7 8">
        <name>pyridoxal 5'-phosphate</name>
        <dbReference type="ChEBI" id="CHEBI:597326"/>
    </cofactor>
</comment>
<comment type="similarity">
    <text evidence="5">Belongs to the Orn/Lys/Arg decarboxylase class-II family. LysA subfamily.</text>
</comment>
<dbReference type="InterPro" id="IPR022644">
    <property type="entry name" value="De-COase2_N"/>
</dbReference>
<feature type="binding site" evidence="5">
    <location>
        <position position="329"/>
    </location>
    <ligand>
        <name>substrate</name>
    </ligand>
</feature>
<dbReference type="CDD" id="cd06828">
    <property type="entry name" value="PLPDE_III_DapDC"/>
    <property type="match status" value="1"/>
</dbReference>
<keyword evidence="5 8" id="KW-0457">Lysine biosynthesis</keyword>
<evidence type="ECO:0000256" key="5">
    <source>
        <dbReference type="HAMAP-Rule" id="MF_02120"/>
    </source>
</evidence>
<feature type="binding site" evidence="5">
    <location>
        <position position="389"/>
    </location>
    <ligand>
        <name>pyridoxal 5'-phosphate</name>
        <dbReference type="ChEBI" id="CHEBI:597326"/>
    </ligand>
</feature>
<sequence>MLHDNVTSQNGVLHFAGVDLTTLAKKYGTPLILFDEDKFRAHIQEYRDAMKEFFTIDSMPLFASKSFCFKELYRIVQDENIGTDIVSPGELYTAKASSFDMSKAFFHGNNKTDQDIAYAFDSHIGYFVVDGLEELNQIQKEASKRKQKQKILLRITPGIDPHTHKKISTGGVDSKFGSAIATGLAKKMVKEALEKENIILSGFHCHIGSQIFEIDPFCDAIDIMMEFIAEMKKEFHYECEILNLGGGFGVRYVESDPVISYRENIRLLGQHLEDKCQKLHVKKPSIRLEPGRSLVADAGLTLYEVGSFKEIAGVKNYVSIDGGMTDNPRYALYQSAYTVLPVERVDEAYDTKCTIAGRCCESGDIIQEDVMLPKVKRGEHVAVLVTGAYNYAMASNYNRIPRPAVVILHEGKDRLGIRRETYEDLISRDC</sequence>
<dbReference type="FunFam" id="3.20.20.10:FF:000003">
    <property type="entry name" value="Diaminopimelate decarboxylase"/>
    <property type="match status" value="1"/>
</dbReference>
<dbReference type="UniPathway" id="UPA00034">
    <property type="reaction ID" value="UER00027"/>
</dbReference>
<keyword evidence="2 5" id="KW-0210">Decarboxylase</keyword>
<evidence type="ECO:0000256" key="1">
    <source>
        <dbReference type="ARBA" id="ARBA00001933"/>
    </source>
</evidence>
<accession>A0A7M1XNS3</accession>
<keyword evidence="3 5" id="KW-0663">Pyridoxal phosphate</keyword>
<feature type="domain" description="Orn/DAP/Arg decarboxylase 2 N-terminal" evidence="9">
    <location>
        <begin position="42"/>
        <end position="296"/>
    </location>
</feature>
<keyword evidence="5" id="KW-0028">Amino-acid biosynthesis</keyword>
<evidence type="ECO:0000256" key="2">
    <source>
        <dbReference type="ARBA" id="ARBA00022793"/>
    </source>
</evidence>
<dbReference type="PANTHER" id="PTHR43727">
    <property type="entry name" value="DIAMINOPIMELATE DECARBOXYLASE"/>
    <property type="match status" value="1"/>
</dbReference>
<dbReference type="HAMAP" id="MF_02120">
    <property type="entry name" value="LysA"/>
    <property type="match status" value="1"/>
</dbReference>
<evidence type="ECO:0000256" key="3">
    <source>
        <dbReference type="ARBA" id="ARBA00022898"/>
    </source>
</evidence>
<dbReference type="SUPFAM" id="SSF51419">
    <property type="entry name" value="PLP-binding barrel"/>
    <property type="match status" value="1"/>
</dbReference>
<feature type="binding site" evidence="5">
    <location>
        <position position="333"/>
    </location>
    <ligand>
        <name>substrate</name>
    </ligand>
</feature>
<dbReference type="Gene3D" id="2.40.37.10">
    <property type="entry name" value="Lyase, Ornithine Decarboxylase, Chain A, domain 1"/>
    <property type="match status" value="1"/>
</dbReference>
<feature type="modified residue" description="N6-(pyridoxal phosphate)lysine" evidence="5 7">
    <location>
        <position position="65"/>
    </location>
</feature>
<dbReference type="NCBIfam" id="TIGR01048">
    <property type="entry name" value="lysA"/>
    <property type="match status" value="1"/>
</dbReference>
<evidence type="ECO:0000256" key="6">
    <source>
        <dbReference type="NCBIfam" id="TIGR01048"/>
    </source>
</evidence>
<dbReference type="GO" id="GO:0030170">
    <property type="term" value="F:pyridoxal phosphate binding"/>
    <property type="evidence" value="ECO:0007669"/>
    <property type="project" value="UniProtKB-UniRule"/>
</dbReference>
<dbReference type="Gene3D" id="3.20.20.10">
    <property type="entry name" value="Alanine racemase"/>
    <property type="match status" value="1"/>
</dbReference>
<comment type="function">
    <text evidence="5">Specifically catalyzes the decarboxylation of meso-diaminopimelate (meso-DAP) to L-lysine.</text>
</comment>
<proteinExistence type="inferred from homology"/>
<evidence type="ECO:0000313" key="10">
    <source>
        <dbReference type="EMBL" id="QOS41197.1"/>
    </source>
</evidence>
<dbReference type="InterPro" id="IPR029066">
    <property type="entry name" value="PLP-binding_barrel"/>
</dbReference>
<evidence type="ECO:0000256" key="8">
    <source>
        <dbReference type="RuleBase" id="RU003738"/>
    </source>
</evidence>